<keyword evidence="1" id="KW-1133">Transmembrane helix</keyword>
<accession>A0A7I4Y8A6</accession>
<feature type="transmembrane region" description="Helical" evidence="1">
    <location>
        <begin position="138"/>
        <end position="171"/>
    </location>
</feature>
<dbReference type="GO" id="GO:0031175">
    <property type="term" value="P:neuron projection development"/>
    <property type="evidence" value="ECO:0007669"/>
    <property type="project" value="TreeGrafter"/>
</dbReference>
<dbReference type="GO" id="GO:0005886">
    <property type="term" value="C:plasma membrane"/>
    <property type="evidence" value="ECO:0007669"/>
    <property type="project" value="TreeGrafter"/>
</dbReference>
<dbReference type="InterPro" id="IPR001614">
    <property type="entry name" value="Myelin_PLP"/>
</dbReference>
<keyword evidence="1" id="KW-0812">Transmembrane</keyword>
<keyword evidence="2" id="KW-1185">Reference proteome</keyword>
<protein>
    <submittedName>
        <fullName evidence="3">Conserved plasma membrane protein</fullName>
    </submittedName>
</protein>
<sequence>DIKIRDDSIYGVVLDAPPRRGKPLEHISGPIPVKSHVNDGCFNRIPYASLMAALLCFIGVILFSVMMAWGFNATAEQTRRTLKIQDWPWVDKVQVFFVVIAVLMSLFSLFFLLVGFSATGATREEMYKRKEAKCGGRFACVVAMLFCAALLICWLFIISIVSIFCGSYFIFDDLCLDMSTFTEENCINFEVFAPLVRSFSSADLRLCGGDAQQFCAFSATARSWYIVGWVGSCFVIIGLSSFLAVLAANYAHVGNVGRYVELRDLALDVSSNGSPTHSKEDSFYYPSSENNHRNIPLDTSFSGQTSWQRQYDGSTSTSRLAEKMSNSVSQYAYRPRKRPF</sequence>
<proteinExistence type="predicted"/>
<dbReference type="PANTHER" id="PTHR11683:SF12">
    <property type="entry name" value="M6, ISOFORM F"/>
    <property type="match status" value="1"/>
</dbReference>
<dbReference type="OMA" id="CTLNENF"/>
<keyword evidence="1" id="KW-0472">Membrane</keyword>
<reference evidence="3" key="1">
    <citation type="submission" date="2020-12" db="UniProtKB">
        <authorList>
            <consortium name="WormBaseParasite"/>
        </authorList>
    </citation>
    <scope>IDENTIFICATION</scope>
    <source>
        <strain evidence="3">MHco3</strain>
    </source>
</reference>
<evidence type="ECO:0000256" key="1">
    <source>
        <dbReference type="SAM" id="Phobius"/>
    </source>
</evidence>
<dbReference type="WBParaSite" id="HCON_00062030-00001">
    <property type="protein sequence ID" value="HCON_00062030-00001"/>
    <property type="gene ID" value="HCON_00062030"/>
</dbReference>
<feature type="transmembrane region" description="Helical" evidence="1">
    <location>
        <begin position="95"/>
        <end position="118"/>
    </location>
</feature>
<dbReference type="Pfam" id="PF01275">
    <property type="entry name" value="Myelin_PLP"/>
    <property type="match status" value="1"/>
</dbReference>
<evidence type="ECO:0000313" key="3">
    <source>
        <dbReference type="WBParaSite" id="HCON_00062030-00001"/>
    </source>
</evidence>
<feature type="transmembrane region" description="Helical" evidence="1">
    <location>
        <begin position="226"/>
        <end position="248"/>
    </location>
</feature>
<dbReference type="Proteomes" id="UP000025227">
    <property type="component" value="Unplaced"/>
</dbReference>
<evidence type="ECO:0000313" key="2">
    <source>
        <dbReference type="Proteomes" id="UP000025227"/>
    </source>
</evidence>
<name>A0A7I4Y8A6_HAECO</name>
<dbReference type="PANTHER" id="PTHR11683">
    <property type="entry name" value="MYELIN PROTEOLIPID"/>
    <property type="match status" value="1"/>
</dbReference>
<feature type="transmembrane region" description="Helical" evidence="1">
    <location>
        <begin position="52"/>
        <end position="75"/>
    </location>
</feature>
<organism evidence="2 3">
    <name type="scientific">Haemonchus contortus</name>
    <name type="common">Barber pole worm</name>
    <dbReference type="NCBI Taxonomy" id="6289"/>
    <lineage>
        <taxon>Eukaryota</taxon>
        <taxon>Metazoa</taxon>
        <taxon>Ecdysozoa</taxon>
        <taxon>Nematoda</taxon>
        <taxon>Chromadorea</taxon>
        <taxon>Rhabditida</taxon>
        <taxon>Rhabditina</taxon>
        <taxon>Rhabditomorpha</taxon>
        <taxon>Strongyloidea</taxon>
        <taxon>Trichostrongylidae</taxon>
        <taxon>Haemonchus</taxon>
    </lineage>
</organism>
<dbReference type="AlphaFoldDB" id="A0A7I4Y8A6"/>
<dbReference type="OrthoDB" id="9993736at2759"/>